<dbReference type="SMART" id="SM00382">
    <property type="entry name" value="AAA"/>
    <property type="match status" value="2"/>
</dbReference>
<dbReference type="InterPro" id="IPR027417">
    <property type="entry name" value="P-loop_NTPase"/>
</dbReference>
<dbReference type="Gene3D" id="3.40.50.300">
    <property type="entry name" value="P-loop containing nucleotide triphosphate hydrolases"/>
    <property type="match status" value="2"/>
</dbReference>
<evidence type="ECO:0000256" key="2">
    <source>
        <dbReference type="ARBA" id="ARBA00022741"/>
    </source>
</evidence>
<protein>
    <submittedName>
        <fullName evidence="7">ATPase subunit of ABC transporter with duplicated ATPase domains</fullName>
    </submittedName>
</protein>
<evidence type="ECO:0000313" key="8">
    <source>
        <dbReference type="Proteomes" id="UP000237846"/>
    </source>
</evidence>
<sequence length="978" mass="106947">MPDHPSPETRAAVAGYQNALTYVQHAADFAEFSYHPMLLSALHFMMVHADSGASPGAYRGGRIWVTGGANRPPVYTGPEPEEVPALMMELCDWLNTGDLDTPALVRAAMAHLNLVSIHPWRDGNGRMSRCVHTLVLARERILAPEFSSIEEWLGSSDLNTLEYYAALRGVRTSYTPERSARSWVRFCLRAHHLQAQTVQKRFDSVGRLRRALAELVEERGLDERMVSALYAATKDDLRRATYQRDEDLTRDQAVRDLHELKRLGWIREVGRARAQRYVAAGAVAKAGQEAEAEAAATHLREPYPNRGRPDSQRSISAVSTSRRRAAAPAGPAPALRPPPRPRAPQPSRPRPSPRGRRAGRPGEARAVRPPVRSYRGVDRCQQSRVCGVDGRAGAEPRAAGNPLGLATGAHHNGVLVGHIDLTGVHYRLPDGRPLLDEVSFRVGDGMKAALVGANGSGKTTLLRIVAGDLSPNAGAVTRSGGLGVMRQFIGVHGADTGAAADPDEPEGPLGASATVRDLLVSVAPPRLRAAAREHDAAELAMMESDDEPVQLRYAQALADWADAGGYEAEVLWDACTVAALGVPFNDAQYRELSTLSGGEQKRLALEALLRGPDQVLLLDEPDNYLDVPGKTWLEEQLTATPKTVLYVSHDRELLARTASHIVTVEGSRSGGNRVWVHGGGFAGYHEARGNRHARFAELRRRWDEEHAKLKELVRNLRIKAANNDGMASRYRAAQTRLARFEAEGPPPEPPRDQDITIRLRGGRTGVRALTCVDLELTGLMRPFDLEVFYGERLAVLGSNGSGKSHFLRLLAETGAGGASTVAHTGEARLGARVVPGHFAQTHHHPEWLGRTLAAVLAEDHAMPLEEAAPALHRYELVGQRDQRFEWLSGGQQARFQILLLELSGATMLLLDEPTDNLDVDSAEALESALETFQGTVLAVTHDRWFARSFDRYLVFGADGSVYEAPEPVWSEGRVRRTR</sequence>
<dbReference type="AlphaFoldDB" id="A0A2T0PWV3"/>
<accession>A0A2T0PWV3</accession>
<keyword evidence="2" id="KW-0547">Nucleotide-binding</keyword>
<dbReference type="Gene3D" id="1.10.3290.10">
    <property type="entry name" value="Fido-like domain"/>
    <property type="match status" value="1"/>
</dbReference>
<evidence type="ECO:0000256" key="3">
    <source>
        <dbReference type="ARBA" id="ARBA00022840"/>
    </source>
</evidence>
<dbReference type="Pfam" id="PF02661">
    <property type="entry name" value="Fic"/>
    <property type="match status" value="1"/>
</dbReference>
<dbReference type="InterPro" id="IPR003812">
    <property type="entry name" value="Fido"/>
</dbReference>
<dbReference type="Proteomes" id="UP000237846">
    <property type="component" value="Unassembled WGS sequence"/>
</dbReference>
<proteinExistence type="predicted"/>
<dbReference type="PANTHER" id="PTHR19211">
    <property type="entry name" value="ATP-BINDING TRANSPORT PROTEIN-RELATED"/>
    <property type="match status" value="1"/>
</dbReference>
<dbReference type="GO" id="GO:0016887">
    <property type="term" value="F:ATP hydrolysis activity"/>
    <property type="evidence" value="ECO:0007669"/>
    <property type="project" value="InterPro"/>
</dbReference>
<evidence type="ECO:0000259" key="5">
    <source>
        <dbReference type="PROSITE" id="PS50893"/>
    </source>
</evidence>
<keyword evidence="1" id="KW-0677">Repeat</keyword>
<feature type="domain" description="ABC transporter" evidence="5">
    <location>
        <begin position="419"/>
        <end position="691"/>
    </location>
</feature>
<gene>
    <name evidence="7" type="ORF">CLV72_10818</name>
</gene>
<dbReference type="GO" id="GO:0005524">
    <property type="term" value="F:ATP binding"/>
    <property type="evidence" value="ECO:0007669"/>
    <property type="project" value="UniProtKB-KW"/>
</dbReference>
<dbReference type="EMBL" id="PVZC01000008">
    <property type="protein sequence ID" value="PRX96014.1"/>
    <property type="molecule type" value="Genomic_DNA"/>
</dbReference>
<dbReference type="PROSITE" id="PS51459">
    <property type="entry name" value="FIDO"/>
    <property type="match status" value="1"/>
</dbReference>
<dbReference type="PANTHER" id="PTHR19211:SF69">
    <property type="entry name" value="ATP-BINDING PROTEIN UUP"/>
    <property type="match status" value="1"/>
</dbReference>
<dbReference type="PROSITE" id="PS50893">
    <property type="entry name" value="ABC_TRANSPORTER_2"/>
    <property type="match status" value="2"/>
</dbReference>
<evidence type="ECO:0000256" key="4">
    <source>
        <dbReference type="SAM" id="MobiDB-lite"/>
    </source>
</evidence>
<reference evidence="7 8" key="1">
    <citation type="submission" date="2018-03" db="EMBL/GenBank/DDBJ databases">
        <title>Genomic Encyclopedia of Archaeal and Bacterial Type Strains, Phase II (KMG-II): from individual species to whole genera.</title>
        <authorList>
            <person name="Goeker M."/>
        </authorList>
    </citation>
    <scope>NUCLEOTIDE SEQUENCE [LARGE SCALE GENOMIC DNA]</scope>
    <source>
        <strain evidence="7 8">DSM 45601</strain>
    </source>
</reference>
<dbReference type="Pfam" id="PF00005">
    <property type="entry name" value="ABC_tran"/>
    <property type="match status" value="2"/>
</dbReference>
<name>A0A2T0PWV3_9ACTN</name>
<dbReference type="CDD" id="cd03221">
    <property type="entry name" value="ABCF_EF-3"/>
    <property type="match status" value="1"/>
</dbReference>
<dbReference type="InterPro" id="IPR003439">
    <property type="entry name" value="ABC_transporter-like_ATP-bd"/>
</dbReference>
<keyword evidence="8" id="KW-1185">Reference proteome</keyword>
<feature type="region of interest" description="Disordered" evidence="4">
    <location>
        <begin position="298"/>
        <end position="376"/>
    </location>
</feature>
<feature type="compositionally biased region" description="Basic and acidic residues" evidence="4">
    <location>
        <begin position="298"/>
        <end position="311"/>
    </location>
</feature>
<dbReference type="InterPro" id="IPR050611">
    <property type="entry name" value="ABCF"/>
</dbReference>
<feature type="domain" description="Fido" evidence="6">
    <location>
        <begin position="34"/>
        <end position="189"/>
    </location>
</feature>
<dbReference type="SUPFAM" id="SSF140931">
    <property type="entry name" value="Fic-like"/>
    <property type="match status" value="1"/>
</dbReference>
<keyword evidence="3" id="KW-0067">ATP-binding</keyword>
<comment type="caution">
    <text evidence="7">The sequence shown here is derived from an EMBL/GenBank/DDBJ whole genome shotgun (WGS) entry which is preliminary data.</text>
</comment>
<organism evidence="7 8">
    <name type="scientific">Allonocardiopsis opalescens</name>
    <dbReference type="NCBI Taxonomy" id="1144618"/>
    <lineage>
        <taxon>Bacteria</taxon>
        <taxon>Bacillati</taxon>
        <taxon>Actinomycetota</taxon>
        <taxon>Actinomycetes</taxon>
        <taxon>Streptosporangiales</taxon>
        <taxon>Allonocardiopsis</taxon>
    </lineage>
</organism>
<dbReference type="InterPro" id="IPR036597">
    <property type="entry name" value="Fido-like_dom_sf"/>
</dbReference>
<evidence type="ECO:0000313" key="7">
    <source>
        <dbReference type="EMBL" id="PRX96014.1"/>
    </source>
</evidence>
<evidence type="ECO:0000259" key="6">
    <source>
        <dbReference type="PROSITE" id="PS51459"/>
    </source>
</evidence>
<evidence type="ECO:0000256" key="1">
    <source>
        <dbReference type="ARBA" id="ARBA00022737"/>
    </source>
</evidence>
<dbReference type="SUPFAM" id="SSF52540">
    <property type="entry name" value="P-loop containing nucleoside triphosphate hydrolases"/>
    <property type="match status" value="2"/>
</dbReference>
<dbReference type="InterPro" id="IPR003593">
    <property type="entry name" value="AAA+_ATPase"/>
</dbReference>
<feature type="compositionally biased region" description="Pro residues" evidence="4">
    <location>
        <begin position="330"/>
        <end position="350"/>
    </location>
</feature>
<feature type="domain" description="ABC transporter" evidence="5">
    <location>
        <begin position="750"/>
        <end position="977"/>
    </location>
</feature>